<keyword evidence="1" id="KW-0805">Transcription regulation</keyword>
<dbReference type="Pfam" id="PF13404">
    <property type="entry name" value="HTH_AsnC-type"/>
    <property type="match status" value="2"/>
</dbReference>
<evidence type="ECO:0000256" key="3">
    <source>
        <dbReference type="ARBA" id="ARBA00023163"/>
    </source>
</evidence>
<dbReference type="InterPro" id="IPR019887">
    <property type="entry name" value="Tscrpt_reg_AsnC/Lrp_C"/>
</dbReference>
<feature type="domain" description="HTH asnC-type" evidence="4">
    <location>
        <begin position="3"/>
        <end position="63"/>
    </location>
</feature>
<dbReference type="PANTHER" id="PTHR30154">
    <property type="entry name" value="LEUCINE-RESPONSIVE REGULATORY PROTEIN"/>
    <property type="match status" value="1"/>
</dbReference>
<dbReference type="Proteomes" id="UP001519295">
    <property type="component" value="Unassembled WGS sequence"/>
</dbReference>
<sequence>MELDEVDERLVGALQRDGRSSYESLARLVGLSRSSTQARVRRLLDEAGLRVVGAIHPAVLGMHQLGHVIVETDGPAGPVAQAVAALEETSFVTTTAGRFALTAELRSADMDAYARGLARIQAVPGTRSVQVMTYRQIWKDPYFPPGPLQSPGPLDGLGLDGPDRALLERLRVDGRASFADLAGVSGLSSGATRARVLRLLDAGAVHVGALVRLHPVGRTHTVGFALTVHGAVEPVAQKVVELDEVDCFATGMGWCNGIGTIRAGSPAEAFDTLERLRAESGVRTVEAWTHLRAVKEEHDLARPITGVTVGDGPLPVTS</sequence>
<evidence type="ECO:0000259" key="4">
    <source>
        <dbReference type="PROSITE" id="PS50956"/>
    </source>
</evidence>
<dbReference type="PROSITE" id="PS50956">
    <property type="entry name" value="HTH_ASNC_2"/>
    <property type="match status" value="1"/>
</dbReference>
<dbReference type="InterPro" id="IPR011008">
    <property type="entry name" value="Dimeric_a/b-barrel"/>
</dbReference>
<gene>
    <name evidence="5" type="ORF">JOF36_001507</name>
</gene>
<dbReference type="InterPro" id="IPR036390">
    <property type="entry name" value="WH_DNA-bd_sf"/>
</dbReference>
<dbReference type="EMBL" id="JAGINU010000001">
    <property type="protein sequence ID" value="MBP2365811.1"/>
    <property type="molecule type" value="Genomic_DNA"/>
</dbReference>
<dbReference type="SUPFAM" id="SSF54909">
    <property type="entry name" value="Dimeric alpha+beta barrel"/>
    <property type="match status" value="1"/>
</dbReference>
<evidence type="ECO:0000256" key="2">
    <source>
        <dbReference type="ARBA" id="ARBA00023125"/>
    </source>
</evidence>
<organism evidence="5 6">
    <name type="scientific">Pseudonocardia parietis</name>
    <dbReference type="NCBI Taxonomy" id="570936"/>
    <lineage>
        <taxon>Bacteria</taxon>
        <taxon>Bacillati</taxon>
        <taxon>Actinomycetota</taxon>
        <taxon>Actinomycetes</taxon>
        <taxon>Pseudonocardiales</taxon>
        <taxon>Pseudonocardiaceae</taxon>
        <taxon>Pseudonocardia</taxon>
    </lineage>
</organism>
<name>A0ABS4VPF4_9PSEU</name>
<proteinExistence type="predicted"/>
<dbReference type="InterPro" id="IPR036388">
    <property type="entry name" value="WH-like_DNA-bd_sf"/>
</dbReference>
<keyword evidence="6" id="KW-1185">Reference proteome</keyword>
<evidence type="ECO:0000313" key="5">
    <source>
        <dbReference type="EMBL" id="MBP2365811.1"/>
    </source>
</evidence>
<dbReference type="RefSeq" id="WP_307862257.1">
    <property type="nucleotide sequence ID" value="NZ_JAGINU010000001.1"/>
</dbReference>
<dbReference type="SMART" id="SM00344">
    <property type="entry name" value="HTH_ASNC"/>
    <property type="match status" value="2"/>
</dbReference>
<evidence type="ECO:0000313" key="6">
    <source>
        <dbReference type="Proteomes" id="UP001519295"/>
    </source>
</evidence>
<dbReference type="Pfam" id="PF01037">
    <property type="entry name" value="AsnC_trans_reg"/>
    <property type="match status" value="1"/>
</dbReference>
<protein>
    <submittedName>
        <fullName evidence="5">DNA-binding Lrp family transcriptional regulator</fullName>
    </submittedName>
</protein>
<accession>A0ABS4VPF4</accession>
<dbReference type="Gene3D" id="3.30.70.920">
    <property type="match status" value="1"/>
</dbReference>
<dbReference type="PANTHER" id="PTHR30154:SF34">
    <property type="entry name" value="TRANSCRIPTIONAL REGULATOR AZLB"/>
    <property type="match status" value="1"/>
</dbReference>
<dbReference type="InterPro" id="IPR019888">
    <property type="entry name" value="Tscrpt_reg_AsnC-like"/>
</dbReference>
<reference evidence="5 6" key="1">
    <citation type="submission" date="2021-03" db="EMBL/GenBank/DDBJ databases">
        <title>Sequencing the genomes of 1000 actinobacteria strains.</title>
        <authorList>
            <person name="Klenk H.-P."/>
        </authorList>
    </citation>
    <scope>NUCLEOTIDE SEQUENCE [LARGE SCALE GENOMIC DNA]</scope>
    <source>
        <strain evidence="5 6">DSM 45256</strain>
    </source>
</reference>
<dbReference type="InterPro" id="IPR000485">
    <property type="entry name" value="AsnC-type_HTH_dom"/>
</dbReference>
<dbReference type="GO" id="GO:0003677">
    <property type="term" value="F:DNA binding"/>
    <property type="evidence" value="ECO:0007669"/>
    <property type="project" value="UniProtKB-KW"/>
</dbReference>
<evidence type="ECO:0000256" key="1">
    <source>
        <dbReference type="ARBA" id="ARBA00023015"/>
    </source>
</evidence>
<dbReference type="Gene3D" id="1.10.10.10">
    <property type="entry name" value="Winged helix-like DNA-binding domain superfamily/Winged helix DNA-binding domain"/>
    <property type="match status" value="2"/>
</dbReference>
<dbReference type="SUPFAM" id="SSF46785">
    <property type="entry name" value="Winged helix' DNA-binding domain"/>
    <property type="match status" value="2"/>
</dbReference>
<comment type="caution">
    <text evidence="5">The sequence shown here is derived from an EMBL/GenBank/DDBJ whole genome shotgun (WGS) entry which is preliminary data.</text>
</comment>
<dbReference type="PRINTS" id="PR00033">
    <property type="entry name" value="HTHASNC"/>
</dbReference>
<keyword evidence="3" id="KW-0804">Transcription</keyword>
<keyword evidence="2 5" id="KW-0238">DNA-binding</keyword>